<dbReference type="OrthoDB" id="761790at2759"/>
<feature type="compositionally biased region" description="Polar residues" evidence="6">
    <location>
        <begin position="235"/>
        <end position="244"/>
    </location>
</feature>
<proteinExistence type="predicted"/>
<keyword evidence="9" id="KW-1185">Reference proteome</keyword>
<reference evidence="8 9" key="1">
    <citation type="journal article" date="2020" name="Nat. Food">
        <title>A phased Vanilla planifolia genome enables genetic improvement of flavour and production.</title>
        <authorList>
            <person name="Hasing T."/>
            <person name="Tang H."/>
            <person name="Brym M."/>
            <person name="Khazi F."/>
            <person name="Huang T."/>
            <person name="Chambers A.H."/>
        </authorList>
    </citation>
    <scope>NUCLEOTIDE SEQUENCE [LARGE SCALE GENOMIC DNA]</scope>
    <source>
        <tissue evidence="8">Leaf</tissue>
    </source>
</reference>
<dbReference type="PROSITE" id="PS51775">
    <property type="entry name" value="GTD_BINDING"/>
    <property type="match status" value="1"/>
</dbReference>
<feature type="region of interest" description="Disordered" evidence="6">
    <location>
        <begin position="34"/>
        <end position="53"/>
    </location>
</feature>
<dbReference type="GO" id="GO:0080115">
    <property type="term" value="F:myosin XI tail binding"/>
    <property type="evidence" value="ECO:0007669"/>
    <property type="project" value="UniProtKB-ARBA"/>
</dbReference>
<feature type="domain" description="GTD-binding" evidence="7">
    <location>
        <begin position="59"/>
        <end position="157"/>
    </location>
</feature>
<evidence type="ECO:0000259" key="7">
    <source>
        <dbReference type="PROSITE" id="PS51775"/>
    </source>
</evidence>
<dbReference type="AlphaFoldDB" id="A0A835RVG5"/>
<keyword evidence="5" id="KW-0175">Coiled coil</keyword>
<dbReference type="Pfam" id="PF04576">
    <property type="entry name" value="Zein-binding"/>
    <property type="match status" value="1"/>
</dbReference>
<accession>A0A835RVG5</accession>
<dbReference type="InterPro" id="IPR007656">
    <property type="entry name" value="GTD-bd"/>
</dbReference>
<evidence type="ECO:0000313" key="9">
    <source>
        <dbReference type="Proteomes" id="UP000636800"/>
    </source>
</evidence>
<feature type="coiled-coil region" evidence="5">
    <location>
        <begin position="327"/>
        <end position="354"/>
    </location>
</feature>
<keyword evidence="3" id="KW-1133">Transmembrane helix</keyword>
<feature type="compositionally biased region" description="Low complexity" evidence="6">
    <location>
        <begin position="1"/>
        <end position="16"/>
    </location>
</feature>
<evidence type="ECO:0000256" key="5">
    <source>
        <dbReference type="SAM" id="Coils"/>
    </source>
</evidence>
<dbReference type="PANTHER" id="PTHR31422:SF0">
    <property type="entry name" value="MYOSIN-BINDING PROTEIN 7"/>
    <property type="match status" value="1"/>
</dbReference>
<evidence type="ECO:0000256" key="2">
    <source>
        <dbReference type="ARBA" id="ARBA00022692"/>
    </source>
</evidence>
<protein>
    <recommendedName>
        <fullName evidence="7">GTD-binding domain-containing protein</fullName>
    </recommendedName>
</protein>
<comment type="subcellular location">
    <subcellularLocation>
        <location evidence="1">Membrane</location>
    </subcellularLocation>
</comment>
<gene>
    <name evidence="8" type="ORF">HPP92_000980</name>
</gene>
<feature type="compositionally biased region" description="Basic and acidic residues" evidence="6">
    <location>
        <begin position="303"/>
        <end position="314"/>
    </location>
</feature>
<dbReference type="EMBL" id="JADCNL010000001">
    <property type="protein sequence ID" value="KAG0496289.1"/>
    <property type="molecule type" value="Genomic_DNA"/>
</dbReference>
<sequence>MDPATPSSASSAAGSRCGCGCPSCSAPSLSGFRRSLKRKADQPSREQPLPDFARVEVENEVAALRETLASQQGVIQELSTELEEERSAAATAASETMSMILRLQREKAEVQMEARQFRRFAEEKMAHDGREIEALEDLLFRREQEAQTLSCEVRSYKNRLISLGTPVARDTIFPNSSPAAARNDDFYLRRGASYPALLCDADSHKDEATDFKRQSSDTREQLSDLEQRMYELETSPVSNSTNFVDPQRRHQRGFSNDSHSIMRASSTFINENGGGLEDETSRVYTVDAIHGVSASSGAIEEQSSSKKLNEEKNQEGYFDDNGDQDHIKKLCNRLQALEADRESMRQAIISMRTEKAQLVLLREVAQHLCKEVKPERKIVRKKPSLCRSFFMAALFKLIMPFLSWRKKASRSRYPFGLSTSNVGLLQILDKTSQMGHWRHITRTTMTSR</sequence>
<name>A0A835RVG5_VANPL</name>
<feature type="region of interest" description="Disordered" evidence="6">
    <location>
        <begin position="1"/>
        <end position="20"/>
    </location>
</feature>
<keyword evidence="2" id="KW-0812">Transmembrane</keyword>
<keyword evidence="4" id="KW-0472">Membrane</keyword>
<evidence type="ECO:0000256" key="6">
    <source>
        <dbReference type="SAM" id="MobiDB-lite"/>
    </source>
</evidence>
<evidence type="ECO:0000313" key="8">
    <source>
        <dbReference type="EMBL" id="KAG0496289.1"/>
    </source>
</evidence>
<dbReference type="GO" id="GO:0016020">
    <property type="term" value="C:membrane"/>
    <property type="evidence" value="ECO:0007669"/>
    <property type="project" value="UniProtKB-SubCell"/>
</dbReference>
<dbReference type="Proteomes" id="UP000636800">
    <property type="component" value="Chromosome 1"/>
</dbReference>
<feature type="region of interest" description="Disordered" evidence="6">
    <location>
        <begin position="233"/>
        <end position="255"/>
    </location>
</feature>
<dbReference type="PANTHER" id="PTHR31422">
    <property type="entry name" value="BNAANNG28530D PROTEIN"/>
    <property type="match status" value="1"/>
</dbReference>
<evidence type="ECO:0000256" key="3">
    <source>
        <dbReference type="ARBA" id="ARBA00022989"/>
    </source>
</evidence>
<evidence type="ECO:0000256" key="4">
    <source>
        <dbReference type="ARBA" id="ARBA00023136"/>
    </source>
</evidence>
<evidence type="ECO:0000256" key="1">
    <source>
        <dbReference type="ARBA" id="ARBA00004370"/>
    </source>
</evidence>
<feature type="coiled-coil region" evidence="5">
    <location>
        <begin position="61"/>
        <end position="95"/>
    </location>
</feature>
<comment type="caution">
    <text evidence="8">The sequence shown here is derived from an EMBL/GenBank/DDBJ whole genome shotgun (WGS) entry which is preliminary data.</text>
</comment>
<feature type="region of interest" description="Disordered" evidence="6">
    <location>
        <begin position="295"/>
        <end position="322"/>
    </location>
</feature>
<organism evidence="8 9">
    <name type="scientific">Vanilla planifolia</name>
    <name type="common">Vanilla</name>
    <dbReference type="NCBI Taxonomy" id="51239"/>
    <lineage>
        <taxon>Eukaryota</taxon>
        <taxon>Viridiplantae</taxon>
        <taxon>Streptophyta</taxon>
        <taxon>Embryophyta</taxon>
        <taxon>Tracheophyta</taxon>
        <taxon>Spermatophyta</taxon>
        <taxon>Magnoliopsida</taxon>
        <taxon>Liliopsida</taxon>
        <taxon>Asparagales</taxon>
        <taxon>Orchidaceae</taxon>
        <taxon>Vanilloideae</taxon>
        <taxon>Vanilleae</taxon>
        <taxon>Vanilla</taxon>
    </lineage>
</organism>